<dbReference type="AlphaFoldDB" id="A0A0F9EX80"/>
<proteinExistence type="predicted"/>
<evidence type="ECO:0000313" key="1">
    <source>
        <dbReference type="EMBL" id="KKL70836.1"/>
    </source>
</evidence>
<name>A0A0F9EX80_9ZZZZ</name>
<sequence length="56" mass="6267">FQPVTVVLETENEVEYVKVLLGIRKGDALKNSQFTSTGYKVASRIEMRDTFNASVS</sequence>
<comment type="caution">
    <text evidence="1">The sequence shown here is derived from an EMBL/GenBank/DDBJ whole genome shotgun (WGS) entry which is preliminary data.</text>
</comment>
<reference evidence="1" key="1">
    <citation type="journal article" date="2015" name="Nature">
        <title>Complex archaea that bridge the gap between prokaryotes and eukaryotes.</title>
        <authorList>
            <person name="Spang A."/>
            <person name="Saw J.H."/>
            <person name="Jorgensen S.L."/>
            <person name="Zaremba-Niedzwiedzka K."/>
            <person name="Martijn J."/>
            <person name="Lind A.E."/>
            <person name="van Eijk R."/>
            <person name="Schleper C."/>
            <person name="Guy L."/>
            <person name="Ettema T.J."/>
        </authorList>
    </citation>
    <scope>NUCLEOTIDE SEQUENCE</scope>
</reference>
<gene>
    <name evidence="1" type="ORF">LCGC14_2100890</name>
</gene>
<organism evidence="1">
    <name type="scientific">marine sediment metagenome</name>
    <dbReference type="NCBI Taxonomy" id="412755"/>
    <lineage>
        <taxon>unclassified sequences</taxon>
        <taxon>metagenomes</taxon>
        <taxon>ecological metagenomes</taxon>
    </lineage>
</organism>
<dbReference type="EMBL" id="LAZR01025776">
    <property type="protein sequence ID" value="KKL70836.1"/>
    <property type="molecule type" value="Genomic_DNA"/>
</dbReference>
<feature type="non-terminal residue" evidence="1">
    <location>
        <position position="1"/>
    </location>
</feature>
<protein>
    <submittedName>
        <fullName evidence="1">Uncharacterized protein</fullName>
    </submittedName>
</protein>
<accession>A0A0F9EX80</accession>